<dbReference type="GO" id="GO:0016787">
    <property type="term" value="F:hydrolase activity"/>
    <property type="evidence" value="ECO:0007669"/>
    <property type="project" value="UniProtKB-KW"/>
</dbReference>
<feature type="domain" description="Non-reducing end beta-L-arabinofuranosidase-like GH127 C-terminal" evidence="4">
    <location>
        <begin position="531"/>
        <end position="645"/>
    </location>
</feature>
<dbReference type="InterPro" id="IPR008928">
    <property type="entry name" value="6-hairpin_glycosidase_sf"/>
</dbReference>
<dbReference type="EMBL" id="CP163435">
    <property type="protein sequence ID" value="XDQ24206.1"/>
    <property type="molecule type" value="Genomic_DNA"/>
</dbReference>
<name>A0AB39P1Y8_9ACTN</name>
<reference evidence="5" key="1">
    <citation type="submission" date="2024-07" db="EMBL/GenBank/DDBJ databases">
        <authorList>
            <person name="Yu S.T."/>
        </authorList>
    </citation>
    <scope>NUCLEOTIDE SEQUENCE</scope>
    <source>
        <strain evidence="5">R21</strain>
    </source>
</reference>
<dbReference type="InterPro" id="IPR012878">
    <property type="entry name" value="Beta-AFase-like_GH127_cat"/>
</dbReference>
<evidence type="ECO:0000313" key="5">
    <source>
        <dbReference type="EMBL" id="XDQ24206.1"/>
    </source>
</evidence>
<evidence type="ECO:0000259" key="2">
    <source>
        <dbReference type="Pfam" id="PF07944"/>
    </source>
</evidence>
<evidence type="ECO:0000259" key="4">
    <source>
        <dbReference type="Pfam" id="PF20737"/>
    </source>
</evidence>
<feature type="domain" description="Non-reducing end beta-L-arabinofuranosidase-like GH127 catalytic" evidence="2">
    <location>
        <begin position="736"/>
        <end position="1125"/>
    </location>
</feature>
<gene>
    <name evidence="5" type="ORF">AB5J56_05595</name>
</gene>
<feature type="compositionally biased region" description="Basic and acidic residues" evidence="1">
    <location>
        <begin position="661"/>
        <end position="670"/>
    </location>
</feature>
<evidence type="ECO:0000259" key="3">
    <source>
        <dbReference type="Pfam" id="PF20736"/>
    </source>
</evidence>
<dbReference type="PANTHER" id="PTHR43465">
    <property type="entry name" value="DUF1680 DOMAIN PROTEIN (AFU_ORTHOLOGUE AFUA_1G08910)"/>
    <property type="match status" value="1"/>
</dbReference>
<sequence length="1391" mass="151972">MKENTRENTAGSLVLPVAPTRGRLRPLGLDEVRITGGFWARRRHTNENATLGHCRDWMERVGWTGNFRAAAQGRVHRDRRGREFADSEVYKLLEAMAWQGGAAGTLDTDIAALTEAVASAQEPDGYLNTAFGHPGQQPRYSDLEWGHELYCHGFLIQAGVAQARARGEGELTKIARRAADHVCATFGRGGVEGVCGHPGIETALVELARLTGEQRYLDQAALFVDRRGHGTLADGEFGRAYYQDDLPVRQAKVLRGHAVRALYLAAGAVDVAVETGDDDLLDAVVRQWEATVARRTYLTGGMGSHHRDESFGDDFVLPPDRAYSETCAGVASVMLSWRLLLATGEPRFADLAEQTLFNVVATSPAEDGRAFFYANTLHRRHRGAAPAVDAVSPRAESSLRAPWFAVSCCPTNVARTLAQLPAYLATADDQGVQLHQYADAEIATSLPGGRGVALCVRTDYPSGGSVTVRIDRSPSDRPWTVSLRVPAWTAGATAWLVDPDGTRRTVPPGMTDVTRRFWPGDEIRLELPVRPRWIRADPRVDAVRGTVAVQRGPLVYCAESVDLPDSHDVDVIGVDASAPPEDGPDGSVVVAGQITEYDAQRDETLPYRPLDTTATAPPADRTGIVLVPYHSWANRGPSTMRVWLPAVKPDRPAPPDSTPTPDDRRSESEHVPTPPTRRRLLRLAAGTAAAAPLAYAVPSAYADTTGQVPPAVPVRAAATPVPAPPAWAVRPFPLDQVTLGDGVFRRKRDLMLDYARAYPADRILAVFRANAGLDTHGAEPPGGWETSDGNLRGHFGGHFLTLIAQAYADTREAALKTKLDYLVAALGECQQALAEHGSPKPSHPGFLAAYPETQFILLESYTTYPTIWAPYYTCHKIMRGLLDAHTLAGNAQALAIASTMGDWVHSRLGHLPKAQLERMWSIYIAGEYGGMNEVLADLYALTGREEHLAAARCFDNTTLLDACAEDRDILDGRHANQHIPQFTGYVRLFDHTGEEEYAAAARNFWGMVAGPRTYSLGGTGQGEMFRARGAIAATLGDNNAETCATYNMLKLSRQLFFHKQDPAYMGYYERGLTNHILASRRDAPSADSPEVTYFVGMGPGVVREYDNTGTCCGGTGMENHTKYQDSVYFCSADGSALYVNLYLASTLRWPERGFVVDQSSDYPAEGVRTLTIREGSGSLDIRLRVPSWATAGFTVTVNGVRQRAEAVPGSYLTLSRTWQRGDRIRISTPYRLRIERALDDPAVQSVFYGPVLLVARSQERQFRVFSFYKDFTLGGGLADAIQPEGRPLYFTTHGLTLAPFHVADDANYHAYFKRSEPVVVFGKTDSGVSNHARGDGLTFLDVLWQQAPFATSGRFVRAVRALADGWLSEGLFTRTERDRVVAAAGRADLRP</sequence>
<proteinExistence type="predicted"/>
<feature type="domain" description="Non-reducing end beta-L-arabinofuranosidase-like GH127 middle" evidence="3">
    <location>
        <begin position="1137"/>
        <end position="1229"/>
    </location>
</feature>
<dbReference type="SUPFAM" id="SSF48208">
    <property type="entry name" value="Six-hairpin glycosidases"/>
    <property type="match status" value="2"/>
</dbReference>
<dbReference type="InterPro" id="IPR049174">
    <property type="entry name" value="Beta-AFase-like"/>
</dbReference>
<keyword evidence="5" id="KW-0378">Hydrolase</keyword>
<evidence type="ECO:0000256" key="1">
    <source>
        <dbReference type="SAM" id="MobiDB-lite"/>
    </source>
</evidence>
<dbReference type="PANTHER" id="PTHR43465:SF2">
    <property type="entry name" value="DUF1680 DOMAIN PROTEIN (AFU_ORTHOLOGUE AFUA_1G08910)"/>
    <property type="match status" value="1"/>
</dbReference>
<dbReference type="Pfam" id="PF07944">
    <property type="entry name" value="Beta-AFase-like_GH127_cat"/>
    <property type="match status" value="2"/>
</dbReference>
<dbReference type="InterPro" id="IPR049049">
    <property type="entry name" value="Beta-AFase-like_GH127_C"/>
</dbReference>
<dbReference type="Pfam" id="PF20737">
    <property type="entry name" value="Glyco_hydro127C"/>
    <property type="match status" value="1"/>
</dbReference>
<feature type="domain" description="Non-reducing end beta-L-arabinofuranosidase-like GH127 catalytic" evidence="2">
    <location>
        <begin position="31"/>
        <end position="421"/>
    </location>
</feature>
<protein>
    <submittedName>
        <fullName evidence="5">Glycoside hydrolase family 127 protein</fullName>
    </submittedName>
</protein>
<feature type="region of interest" description="Disordered" evidence="1">
    <location>
        <begin position="645"/>
        <end position="677"/>
    </location>
</feature>
<feature type="domain" description="Non-reducing end beta-L-arabinofuranosidase-like GH127 middle" evidence="3">
    <location>
        <begin position="432"/>
        <end position="528"/>
    </location>
</feature>
<accession>A0AB39P1Y8</accession>
<dbReference type="InterPro" id="IPR049046">
    <property type="entry name" value="Beta-AFase-like_GH127_middle"/>
</dbReference>
<dbReference type="RefSeq" id="WP_369230642.1">
    <property type="nucleotide sequence ID" value="NZ_CP163435.1"/>
</dbReference>
<dbReference type="Pfam" id="PF20736">
    <property type="entry name" value="Glyco_hydro127M"/>
    <property type="match status" value="2"/>
</dbReference>
<organism evidence="5">
    <name type="scientific">Streptomyces sp. R21</name>
    <dbReference type="NCBI Taxonomy" id="3238627"/>
    <lineage>
        <taxon>Bacteria</taxon>
        <taxon>Bacillati</taxon>
        <taxon>Actinomycetota</taxon>
        <taxon>Actinomycetes</taxon>
        <taxon>Kitasatosporales</taxon>
        <taxon>Streptomycetaceae</taxon>
        <taxon>Streptomyces</taxon>
    </lineage>
</organism>
<dbReference type="GO" id="GO:0005975">
    <property type="term" value="P:carbohydrate metabolic process"/>
    <property type="evidence" value="ECO:0007669"/>
    <property type="project" value="InterPro"/>
</dbReference>